<feature type="domain" description="Solute-binding protein family 5" evidence="5">
    <location>
        <begin position="78"/>
        <end position="428"/>
    </location>
</feature>
<reference evidence="6 7" key="1">
    <citation type="submission" date="2016-10" db="EMBL/GenBank/DDBJ databases">
        <title>Draft Genome sequence of Roseomonas sp. strain M3.</title>
        <authorList>
            <person name="Subhash Y."/>
            <person name="Lee S."/>
        </authorList>
    </citation>
    <scope>NUCLEOTIDE SEQUENCE [LARGE SCALE GENOMIC DNA]</scope>
    <source>
        <strain evidence="6 7">M3</strain>
    </source>
</reference>
<dbReference type="OrthoDB" id="9773508at2"/>
<evidence type="ECO:0000313" key="6">
    <source>
        <dbReference type="EMBL" id="ONG57343.1"/>
    </source>
</evidence>
<comment type="subcellular location">
    <subcellularLocation>
        <location evidence="1">Periplasm</location>
    </subcellularLocation>
</comment>
<accession>A0A1V2H796</accession>
<sequence>MPLARRALLTLLSGSAALLAAPAVAQTASPRRSGGELTFLIGSLDSGWGLNEKVDSYTGIVWGQLADKIVHVDDKGEATPWIAERWEENAGQSEFILHLRAGPSFADGSPVDARAVAANIELWARGDTSRGVGRLGLFPSSTYKGSEVLDDRRVRVSFTRPTLSFIPTLGYHKTVLRSLASLNLKAEELGNLDRQIGSGPFTLQSWLEGDHVVLRRRPDYNWGPQALAHQGPASLERITFKVVKDAAIRAAALQAGQAQIALNIAPHELRPLKARGIRAVAPDSLGFVSGFSVNTRAPFFDDVRLRQALQHAIDRQEILDTVFTEDWKPVTTLLQPNVPEAADLSALLAYDPEKSNRLLEEAGWQRGADGIRARGSDKLRFNLFASPWVGTSKQVDEVIVQQLQKVGIAARLQVVDIATFNARVRNNDSVPLREISRSFLDAGVVGNVLTDADRGDNWFKLGQSNETLNRLAQDIATAVDRRSRAETLKEAQRYVLEQGLFIPTAQLNQRLYVQAGTVKGEAYSGGGYALYHGAWLDA</sequence>
<proteinExistence type="inferred from homology"/>
<evidence type="ECO:0000256" key="1">
    <source>
        <dbReference type="ARBA" id="ARBA00004418"/>
    </source>
</evidence>
<name>A0A1V2H796_9PROT</name>
<dbReference type="InterPro" id="IPR030678">
    <property type="entry name" value="Peptide/Ni-bd"/>
</dbReference>
<feature type="chain" id="PRO_5012301975" evidence="4">
    <location>
        <begin position="26"/>
        <end position="538"/>
    </location>
</feature>
<dbReference type="Pfam" id="PF00496">
    <property type="entry name" value="SBP_bac_5"/>
    <property type="match status" value="1"/>
</dbReference>
<comment type="similarity">
    <text evidence="2">Belongs to the bacterial solute-binding protein 5 family.</text>
</comment>
<dbReference type="AlphaFoldDB" id="A0A1V2H796"/>
<dbReference type="Gene3D" id="3.40.190.10">
    <property type="entry name" value="Periplasmic binding protein-like II"/>
    <property type="match status" value="1"/>
</dbReference>
<dbReference type="InterPro" id="IPR000914">
    <property type="entry name" value="SBP_5_dom"/>
</dbReference>
<dbReference type="GO" id="GO:0015833">
    <property type="term" value="P:peptide transport"/>
    <property type="evidence" value="ECO:0007669"/>
    <property type="project" value="TreeGrafter"/>
</dbReference>
<evidence type="ECO:0000256" key="2">
    <source>
        <dbReference type="ARBA" id="ARBA00005695"/>
    </source>
</evidence>
<comment type="caution">
    <text evidence="6">The sequence shown here is derived from an EMBL/GenBank/DDBJ whole genome shotgun (WGS) entry which is preliminary data.</text>
</comment>
<dbReference type="SUPFAM" id="SSF53850">
    <property type="entry name" value="Periplasmic binding protein-like II"/>
    <property type="match status" value="1"/>
</dbReference>
<evidence type="ECO:0000259" key="5">
    <source>
        <dbReference type="Pfam" id="PF00496"/>
    </source>
</evidence>
<organism evidence="6 7">
    <name type="scientific">Teichococcus deserti</name>
    <dbReference type="NCBI Taxonomy" id="1817963"/>
    <lineage>
        <taxon>Bacteria</taxon>
        <taxon>Pseudomonadati</taxon>
        <taxon>Pseudomonadota</taxon>
        <taxon>Alphaproteobacteria</taxon>
        <taxon>Acetobacterales</taxon>
        <taxon>Roseomonadaceae</taxon>
        <taxon>Roseomonas</taxon>
    </lineage>
</organism>
<dbReference type="EMBL" id="MLCO01000026">
    <property type="protein sequence ID" value="ONG57343.1"/>
    <property type="molecule type" value="Genomic_DNA"/>
</dbReference>
<dbReference type="Proteomes" id="UP000188879">
    <property type="component" value="Unassembled WGS sequence"/>
</dbReference>
<gene>
    <name evidence="6" type="ORF">BKE38_04110</name>
</gene>
<dbReference type="PIRSF" id="PIRSF002741">
    <property type="entry name" value="MppA"/>
    <property type="match status" value="1"/>
</dbReference>
<dbReference type="PANTHER" id="PTHR30290">
    <property type="entry name" value="PERIPLASMIC BINDING COMPONENT OF ABC TRANSPORTER"/>
    <property type="match status" value="1"/>
</dbReference>
<dbReference type="GO" id="GO:0030288">
    <property type="term" value="C:outer membrane-bounded periplasmic space"/>
    <property type="evidence" value="ECO:0007669"/>
    <property type="project" value="UniProtKB-ARBA"/>
</dbReference>
<dbReference type="Gene3D" id="3.10.105.10">
    <property type="entry name" value="Dipeptide-binding Protein, Domain 3"/>
    <property type="match status" value="1"/>
</dbReference>
<dbReference type="PANTHER" id="PTHR30290:SF38">
    <property type="entry name" value="D,D-DIPEPTIDE-BINDING PERIPLASMIC PROTEIN DDPA-RELATED"/>
    <property type="match status" value="1"/>
</dbReference>
<evidence type="ECO:0000256" key="4">
    <source>
        <dbReference type="SAM" id="SignalP"/>
    </source>
</evidence>
<protein>
    <submittedName>
        <fullName evidence="6">Peptide ABC transporter substrate-binding protein</fullName>
    </submittedName>
</protein>
<dbReference type="RefSeq" id="WP_076956117.1">
    <property type="nucleotide sequence ID" value="NZ_MLCO01000026.1"/>
</dbReference>
<keyword evidence="7" id="KW-1185">Reference proteome</keyword>
<dbReference type="InterPro" id="IPR039424">
    <property type="entry name" value="SBP_5"/>
</dbReference>
<dbReference type="GO" id="GO:0043190">
    <property type="term" value="C:ATP-binding cassette (ABC) transporter complex"/>
    <property type="evidence" value="ECO:0007669"/>
    <property type="project" value="InterPro"/>
</dbReference>
<evidence type="ECO:0000256" key="3">
    <source>
        <dbReference type="ARBA" id="ARBA00022729"/>
    </source>
</evidence>
<feature type="signal peptide" evidence="4">
    <location>
        <begin position="1"/>
        <end position="25"/>
    </location>
</feature>
<keyword evidence="3 4" id="KW-0732">Signal</keyword>
<evidence type="ECO:0000313" key="7">
    <source>
        <dbReference type="Proteomes" id="UP000188879"/>
    </source>
</evidence>
<dbReference type="GO" id="GO:1904680">
    <property type="term" value="F:peptide transmembrane transporter activity"/>
    <property type="evidence" value="ECO:0007669"/>
    <property type="project" value="TreeGrafter"/>
</dbReference>